<gene>
    <name evidence="1" type="ORF">RhiirA5_367018</name>
</gene>
<reference evidence="1 2" key="1">
    <citation type="submission" date="2016-04" db="EMBL/GenBank/DDBJ databases">
        <title>Genome analyses suggest a sexual origin of heterokaryosis in a supposedly ancient asexual fungus.</title>
        <authorList>
            <person name="Ropars J."/>
            <person name="Sedzielewska K."/>
            <person name="Noel J."/>
            <person name="Charron P."/>
            <person name="Farinelli L."/>
            <person name="Marton T."/>
            <person name="Kruger M."/>
            <person name="Pelin A."/>
            <person name="Brachmann A."/>
            <person name="Corradi N."/>
        </authorList>
    </citation>
    <scope>NUCLEOTIDE SEQUENCE [LARGE SCALE GENOMIC DNA]</scope>
    <source>
        <strain evidence="1 2">A5</strain>
    </source>
</reference>
<comment type="caution">
    <text evidence="1">The sequence shown here is derived from an EMBL/GenBank/DDBJ whole genome shotgun (WGS) entry which is preliminary data.</text>
</comment>
<reference evidence="1 2" key="2">
    <citation type="submission" date="2017-09" db="EMBL/GenBank/DDBJ databases">
        <title>Extensive intraspecific genome diversity in a model arbuscular mycorrhizal fungus.</title>
        <authorList>
            <person name="Chen E.C."/>
            <person name="Morin E."/>
            <person name="Beaudet D."/>
            <person name="Noel J."/>
            <person name="Ndikumana S."/>
            <person name="Charron P."/>
            <person name="St-Onge C."/>
            <person name="Giorgi J."/>
            <person name="Grigoriev I.V."/>
            <person name="Roux C."/>
            <person name="Martin F.M."/>
            <person name="Corradi N."/>
        </authorList>
    </citation>
    <scope>NUCLEOTIDE SEQUENCE [LARGE SCALE GENOMIC DNA]</scope>
    <source>
        <strain evidence="1 2">A5</strain>
    </source>
</reference>
<accession>A0A2I1FD74</accession>
<proteinExistence type="predicted"/>
<protein>
    <submittedName>
        <fullName evidence="1">Uncharacterized protein</fullName>
    </submittedName>
</protein>
<name>A0A2I1FD74_9GLOM</name>
<dbReference type="AlphaFoldDB" id="A0A2I1FD74"/>
<dbReference type="Proteomes" id="UP000232722">
    <property type="component" value="Unassembled WGS sequence"/>
</dbReference>
<dbReference type="EMBL" id="LLXJ01002674">
    <property type="protein sequence ID" value="PKB98352.1"/>
    <property type="molecule type" value="Genomic_DNA"/>
</dbReference>
<sequence length="49" mass="6082">MNQNIHRKRHTFRTRRQNSTDDTMWIYFTSSNFLHNVSWWVLYGMCITS</sequence>
<evidence type="ECO:0000313" key="1">
    <source>
        <dbReference type="EMBL" id="PKB98352.1"/>
    </source>
</evidence>
<evidence type="ECO:0000313" key="2">
    <source>
        <dbReference type="Proteomes" id="UP000232722"/>
    </source>
</evidence>
<organism evidence="1 2">
    <name type="scientific">Rhizophagus irregularis</name>
    <dbReference type="NCBI Taxonomy" id="588596"/>
    <lineage>
        <taxon>Eukaryota</taxon>
        <taxon>Fungi</taxon>
        <taxon>Fungi incertae sedis</taxon>
        <taxon>Mucoromycota</taxon>
        <taxon>Glomeromycotina</taxon>
        <taxon>Glomeromycetes</taxon>
        <taxon>Glomerales</taxon>
        <taxon>Glomeraceae</taxon>
        <taxon>Rhizophagus</taxon>
    </lineage>
</organism>